<gene>
    <name evidence="14" type="primary">LOC115364707</name>
</gene>
<evidence type="ECO:0000256" key="12">
    <source>
        <dbReference type="RuleBase" id="RU000461"/>
    </source>
</evidence>
<keyword evidence="8 12" id="KW-0503">Monooxygenase</keyword>
<sequence length="543" mass="61143">MMRLSFGILHIKESPCVSLSGVTVALCLLTLLLVTLRGRKGLKSLYHHDQQHSPQDCTRHPPPPGPAPWPLVGNLLQMGDQIHLSLTSLRLQYGDVFKIHLGSLTVVVLSGYTTIRQALVRQGEAFAGRPDLFTFSAVANGTSMTFSEKYGPAWTLHKKLCKNALRSLSQAEPRGSGATCLLEEHVCAEAAEMVEVLREQAAAEEMKHENGSGVASIDPVVPLVTSVANVVCALCFGKRYDYNDKEFLTIVHINNEVLRIFAAGNLADFFPVFRYFPSPSLRKMVQHIHRMNSFMERSIEEHINTFDKNCIRDITDALIALCEDREEDKDKAVLSDSQIIHTVIDIFGAGFDTIIAGLQWSLLYLIKFPDIQDRIHKEIDEHIGAARLPRFADKPNMPFTEAFLYEVFRHASYVPFTIPHCTTTNITLNGFFIPKDTCVFINQYQVNHDVDLWGDPDVFRPERFLDGSGRLNKELTEKVLIFGMGKRRCLGDGFARLEMFVFLTTLLYGLRLQNVPGQELDLSSDFGLTMKPRPYRIIISSRL</sequence>
<keyword evidence="13" id="KW-0492">Microsome</keyword>
<comment type="catalytic activity">
    <reaction evidence="10">
        <text>an organic molecule + reduced [NADPH--hemoprotein reductase] + O2 = an alcohol + oxidized [NADPH--hemoprotein reductase] + H2O + H(+)</text>
        <dbReference type="Rhea" id="RHEA:17149"/>
        <dbReference type="Rhea" id="RHEA-COMP:11964"/>
        <dbReference type="Rhea" id="RHEA-COMP:11965"/>
        <dbReference type="ChEBI" id="CHEBI:15377"/>
        <dbReference type="ChEBI" id="CHEBI:15378"/>
        <dbReference type="ChEBI" id="CHEBI:15379"/>
        <dbReference type="ChEBI" id="CHEBI:30879"/>
        <dbReference type="ChEBI" id="CHEBI:57618"/>
        <dbReference type="ChEBI" id="CHEBI:58210"/>
        <dbReference type="ChEBI" id="CHEBI:142491"/>
        <dbReference type="EC" id="1.14.14.1"/>
    </reaction>
</comment>
<dbReference type="GO" id="GO:0005506">
    <property type="term" value="F:iron ion binding"/>
    <property type="evidence" value="ECO:0007669"/>
    <property type="project" value="UniProtKB-UniRule"/>
</dbReference>
<dbReference type="GO" id="GO:0004508">
    <property type="term" value="F:steroid 17-alpha-monooxygenase activity"/>
    <property type="evidence" value="ECO:0007669"/>
    <property type="project" value="TreeGrafter"/>
</dbReference>
<dbReference type="InterPro" id="IPR001128">
    <property type="entry name" value="Cyt_P450"/>
</dbReference>
<dbReference type="SUPFAM" id="SSF48264">
    <property type="entry name" value="Cytochrome P450"/>
    <property type="match status" value="1"/>
</dbReference>
<dbReference type="EC" id="1.14.14.1" evidence="13"/>
<reference evidence="14" key="2">
    <citation type="submission" date="2025-08" db="UniProtKB">
        <authorList>
            <consortium name="Ensembl"/>
        </authorList>
    </citation>
    <scope>IDENTIFICATION</scope>
</reference>
<dbReference type="InterPro" id="IPR002401">
    <property type="entry name" value="Cyt_P450_E_grp-I"/>
</dbReference>
<evidence type="ECO:0000256" key="11">
    <source>
        <dbReference type="PIRSR" id="PIRSR602401-1"/>
    </source>
</evidence>
<evidence type="ECO:0000313" key="15">
    <source>
        <dbReference type="Proteomes" id="UP000472263"/>
    </source>
</evidence>
<reference evidence="14" key="3">
    <citation type="submission" date="2025-09" db="UniProtKB">
        <authorList>
            <consortium name="Ensembl"/>
        </authorList>
    </citation>
    <scope>IDENTIFICATION</scope>
</reference>
<accession>A0A667X229</accession>
<dbReference type="PANTHER" id="PTHR24289:SF22">
    <property type="entry name" value="CYTOCHROME P450 1A"/>
    <property type="match status" value="1"/>
</dbReference>
<keyword evidence="6 12" id="KW-0560">Oxidoreductase</keyword>
<keyword evidence="7 11" id="KW-0408">Iron</keyword>
<evidence type="ECO:0000256" key="9">
    <source>
        <dbReference type="ARBA" id="ARBA00023136"/>
    </source>
</evidence>
<evidence type="ECO:0000256" key="8">
    <source>
        <dbReference type="ARBA" id="ARBA00023033"/>
    </source>
</evidence>
<protein>
    <recommendedName>
        <fullName evidence="13">Cytochrome P450 1A</fullName>
        <ecNumber evidence="13">1.14.14.1</ecNumber>
    </recommendedName>
</protein>
<proteinExistence type="inferred from homology"/>
<comment type="subcellular location">
    <subcellularLocation>
        <location evidence="2">Endomembrane system</location>
    </subcellularLocation>
    <subcellularLocation>
        <location evidence="13">Endoplasmic reticulum membrane</location>
        <topology evidence="13">Peripheral membrane protein</topology>
    </subcellularLocation>
    <subcellularLocation>
        <location evidence="13">Microsome membrane</location>
        <topology evidence="13">Peripheral membrane protein</topology>
    </subcellularLocation>
</comment>
<comment type="function">
    <text evidence="13">Cytochromes P450 are a group of heme-thiolate monooxygenases. They oxidize a variety of structurally unrelated compounds, including steroids, fatty acids, and xenobiotics.</text>
</comment>
<dbReference type="PRINTS" id="PR00463">
    <property type="entry name" value="EP450I"/>
</dbReference>
<dbReference type="GO" id="GO:0005789">
    <property type="term" value="C:endoplasmic reticulum membrane"/>
    <property type="evidence" value="ECO:0007669"/>
    <property type="project" value="UniProtKB-SubCell"/>
</dbReference>
<keyword evidence="13" id="KW-0256">Endoplasmic reticulum</keyword>
<evidence type="ECO:0000256" key="5">
    <source>
        <dbReference type="ARBA" id="ARBA00022723"/>
    </source>
</evidence>
<dbReference type="Gene3D" id="1.10.630.10">
    <property type="entry name" value="Cytochrome P450"/>
    <property type="match status" value="1"/>
</dbReference>
<dbReference type="GO" id="GO:0020037">
    <property type="term" value="F:heme binding"/>
    <property type="evidence" value="ECO:0007669"/>
    <property type="project" value="UniProtKB-UniRule"/>
</dbReference>
<reference evidence="14" key="1">
    <citation type="submission" date="2019-06" db="EMBL/GenBank/DDBJ databases">
        <authorList>
            <consortium name="Wellcome Sanger Institute Data Sharing"/>
        </authorList>
    </citation>
    <scope>NUCLEOTIDE SEQUENCE [LARGE SCALE GENOMIC DNA]</scope>
</reference>
<dbReference type="PANTHER" id="PTHR24289">
    <property type="entry name" value="STEROID 17-ALPHA-HYDROXYLASE/17,20 LYASE"/>
    <property type="match status" value="1"/>
</dbReference>
<keyword evidence="5 11" id="KW-0479">Metal-binding</keyword>
<name>A0A667X229_9TELE</name>
<evidence type="ECO:0000256" key="2">
    <source>
        <dbReference type="ARBA" id="ARBA00004308"/>
    </source>
</evidence>
<dbReference type="InParanoid" id="A0A667X229"/>
<evidence type="ECO:0000256" key="10">
    <source>
        <dbReference type="ARBA" id="ARBA00047827"/>
    </source>
</evidence>
<evidence type="ECO:0000256" key="13">
    <source>
        <dbReference type="RuleBase" id="RU368045"/>
    </source>
</evidence>
<feature type="binding site" description="axial binding residue" evidence="11">
    <location>
        <position position="489"/>
    </location>
    <ligand>
        <name>heme</name>
        <dbReference type="ChEBI" id="CHEBI:30413"/>
    </ligand>
    <ligandPart>
        <name>Fe</name>
        <dbReference type="ChEBI" id="CHEBI:18248"/>
    </ligandPart>
</feature>
<dbReference type="AlphaFoldDB" id="A0A667X229"/>
<evidence type="ECO:0000256" key="3">
    <source>
        <dbReference type="ARBA" id="ARBA00010617"/>
    </source>
</evidence>
<dbReference type="GO" id="GO:0042448">
    <property type="term" value="P:progesterone metabolic process"/>
    <property type="evidence" value="ECO:0007669"/>
    <property type="project" value="TreeGrafter"/>
</dbReference>
<dbReference type="FunFam" id="1.10.630.10:FF:000002">
    <property type="entry name" value="Cytochrome P450 1A1"/>
    <property type="match status" value="1"/>
</dbReference>
<organism evidence="14 15">
    <name type="scientific">Myripristis murdjan</name>
    <name type="common">pinecone soldierfish</name>
    <dbReference type="NCBI Taxonomy" id="586833"/>
    <lineage>
        <taxon>Eukaryota</taxon>
        <taxon>Metazoa</taxon>
        <taxon>Chordata</taxon>
        <taxon>Craniata</taxon>
        <taxon>Vertebrata</taxon>
        <taxon>Euteleostomi</taxon>
        <taxon>Actinopterygii</taxon>
        <taxon>Neopterygii</taxon>
        <taxon>Teleostei</taxon>
        <taxon>Neoteleostei</taxon>
        <taxon>Acanthomorphata</taxon>
        <taxon>Holocentriformes</taxon>
        <taxon>Holocentridae</taxon>
        <taxon>Myripristis</taxon>
    </lineage>
</organism>
<dbReference type="GeneTree" id="ENSGT00950000183037"/>
<dbReference type="PRINTS" id="PR01683">
    <property type="entry name" value="EP450ICYP1A"/>
</dbReference>
<dbReference type="InterPro" id="IPR017972">
    <property type="entry name" value="Cyt_P450_CS"/>
</dbReference>
<keyword evidence="9" id="KW-0472">Membrane</keyword>
<evidence type="ECO:0000313" key="14">
    <source>
        <dbReference type="Ensembl" id="ENSMMDP00005011810.1"/>
    </source>
</evidence>
<evidence type="ECO:0000256" key="4">
    <source>
        <dbReference type="ARBA" id="ARBA00022617"/>
    </source>
</evidence>
<dbReference type="Pfam" id="PF00067">
    <property type="entry name" value="p450"/>
    <property type="match status" value="1"/>
</dbReference>
<dbReference type="PROSITE" id="PS00086">
    <property type="entry name" value="CYTOCHROME_P450"/>
    <property type="match status" value="1"/>
</dbReference>
<evidence type="ECO:0000256" key="1">
    <source>
        <dbReference type="ARBA" id="ARBA00001971"/>
    </source>
</evidence>
<dbReference type="GO" id="GO:0050649">
    <property type="term" value="F:testosterone 6-beta-hydroxylase activity"/>
    <property type="evidence" value="ECO:0007669"/>
    <property type="project" value="Ensembl"/>
</dbReference>
<comment type="cofactor">
    <cofactor evidence="1 11 13">
        <name>heme</name>
        <dbReference type="ChEBI" id="CHEBI:30413"/>
    </cofactor>
</comment>
<dbReference type="Ensembl" id="ENSMMDT00005012163.1">
    <property type="protein sequence ID" value="ENSMMDP00005011810.1"/>
    <property type="gene ID" value="ENSMMDG00005006317.1"/>
</dbReference>
<keyword evidence="4 11" id="KW-0349">Heme</keyword>
<comment type="similarity">
    <text evidence="3 12">Belongs to the cytochrome P450 family.</text>
</comment>
<evidence type="ECO:0000256" key="7">
    <source>
        <dbReference type="ARBA" id="ARBA00023004"/>
    </source>
</evidence>
<dbReference type="FunCoup" id="A0A667X229">
    <property type="interactions" value="31"/>
</dbReference>
<dbReference type="GO" id="GO:0042446">
    <property type="term" value="P:hormone biosynthetic process"/>
    <property type="evidence" value="ECO:0007669"/>
    <property type="project" value="TreeGrafter"/>
</dbReference>
<keyword evidence="15" id="KW-1185">Reference proteome</keyword>
<dbReference type="InterPro" id="IPR036396">
    <property type="entry name" value="Cyt_P450_sf"/>
</dbReference>
<dbReference type="InterPro" id="IPR008066">
    <property type="entry name" value="Cyt_P450_E_grp-I_CYP1"/>
</dbReference>
<dbReference type="PRINTS" id="PR00385">
    <property type="entry name" value="P450"/>
</dbReference>
<dbReference type="Proteomes" id="UP000472263">
    <property type="component" value="Chromosome 9"/>
</dbReference>
<evidence type="ECO:0000256" key="6">
    <source>
        <dbReference type="ARBA" id="ARBA00023002"/>
    </source>
</evidence>